<dbReference type="EMBL" id="QGDT01000020">
    <property type="protein sequence ID" value="PWJ53885.1"/>
    <property type="molecule type" value="Genomic_DNA"/>
</dbReference>
<sequence length="42" mass="4885">MLVFYWYIFNATKLKRKALGGKVGMVHILFYTDPLLVILTPL</sequence>
<gene>
    <name evidence="1" type="ORF">CLV98_1201</name>
</gene>
<proteinExistence type="predicted"/>
<accession>A0A316A845</accession>
<protein>
    <submittedName>
        <fullName evidence="1">Uncharacterized protein</fullName>
    </submittedName>
</protein>
<evidence type="ECO:0000313" key="1">
    <source>
        <dbReference type="EMBL" id="PWJ53885.1"/>
    </source>
</evidence>
<name>A0A316A845_9BACT</name>
<keyword evidence="2" id="KW-1185">Reference proteome</keyword>
<organism evidence="1 2">
    <name type="scientific">Dyadobacter jejuensis</name>
    <dbReference type="NCBI Taxonomy" id="1082580"/>
    <lineage>
        <taxon>Bacteria</taxon>
        <taxon>Pseudomonadati</taxon>
        <taxon>Bacteroidota</taxon>
        <taxon>Cytophagia</taxon>
        <taxon>Cytophagales</taxon>
        <taxon>Spirosomataceae</taxon>
        <taxon>Dyadobacter</taxon>
    </lineage>
</organism>
<comment type="caution">
    <text evidence="1">The sequence shown here is derived from an EMBL/GenBank/DDBJ whole genome shotgun (WGS) entry which is preliminary data.</text>
</comment>
<dbReference type="Proteomes" id="UP000245880">
    <property type="component" value="Unassembled WGS sequence"/>
</dbReference>
<reference evidence="1 2" key="1">
    <citation type="submission" date="2018-03" db="EMBL/GenBank/DDBJ databases">
        <title>Genomic Encyclopedia of Archaeal and Bacterial Type Strains, Phase II (KMG-II): from individual species to whole genera.</title>
        <authorList>
            <person name="Goeker M."/>
        </authorList>
    </citation>
    <scope>NUCLEOTIDE SEQUENCE [LARGE SCALE GENOMIC DNA]</scope>
    <source>
        <strain evidence="1 2">DSM 100346</strain>
    </source>
</reference>
<evidence type="ECO:0000313" key="2">
    <source>
        <dbReference type="Proteomes" id="UP000245880"/>
    </source>
</evidence>
<dbReference type="AlphaFoldDB" id="A0A316A845"/>